<keyword evidence="9" id="KW-1185">Reference proteome</keyword>
<dbReference type="Proteomes" id="UP001204445">
    <property type="component" value="Unassembled WGS sequence"/>
</dbReference>
<name>A0AAE3HHF2_9GAMM</name>
<feature type="domain" description="Response regulatory" evidence="7">
    <location>
        <begin position="5"/>
        <end position="119"/>
    </location>
</feature>
<feature type="modified residue" description="4-aspartylphosphate" evidence="6">
    <location>
        <position position="54"/>
    </location>
</feature>
<dbReference type="GO" id="GO:0032993">
    <property type="term" value="C:protein-DNA complex"/>
    <property type="evidence" value="ECO:0007669"/>
    <property type="project" value="TreeGrafter"/>
</dbReference>
<gene>
    <name evidence="8" type="ORF">J2T55_000310</name>
</gene>
<dbReference type="RefSeq" id="WP_259053821.1">
    <property type="nucleotide sequence ID" value="NZ_JANUCT010000002.1"/>
</dbReference>
<evidence type="ECO:0000256" key="1">
    <source>
        <dbReference type="ARBA" id="ARBA00022553"/>
    </source>
</evidence>
<dbReference type="GO" id="GO:0006355">
    <property type="term" value="P:regulation of DNA-templated transcription"/>
    <property type="evidence" value="ECO:0007669"/>
    <property type="project" value="TreeGrafter"/>
</dbReference>
<dbReference type="SMART" id="SM00448">
    <property type="entry name" value="REC"/>
    <property type="match status" value="1"/>
</dbReference>
<keyword evidence="1 6" id="KW-0597">Phosphoprotein</keyword>
<dbReference type="InterPro" id="IPR011006">
    <property type="entry name" value="CheY-like_superfamily"/>
</dbReference>
<dbReference type="GO" id="GO:0000976">
    <property type="term" value="F:transcription cis-regulatory region binding"/>
    <property type="evidence" value="ECO:0007669"/>
    <property type="project" value="TreeGrafter"/>
</dbReference>
<evidence type="ECO:0000259" key="7">
    <source>
        <dbReference type="PROSITE" id="PS50110"/>
    </source>
</evidence>
<evidence type="ECO:0000256" key="2">
    <source>
        <dbReference type="ARBA" id="ARBA00023012"/>
    </source>
</evidence>
<keyword evidence="3" id="KW-0805">Transcription regulation</keyword>
<dbReference type="GO" id="GO:0005829">
    <property type="term" value="C:cytosol"/>
    <property type="evidence" value="ECO:0007669"/>
    <property type="project" value="TreeGrafter"/>
</dbReference>
<keyword evidence="4 8" id="KW-0238">DNA-binding</keyword>
<keyword evidence="2" id="KW-0902">Two-component regulatory system</keyword>
<evidence type="ECO:0000313" key="8">
    <source>
        <dbReference type="EMBL" id="MCS3902314.1"/>
    </source>
</evidence>
<sequence>MSVKTVLYADDHQLFVDRVRSRVEQAGYALLIAATGEQALQLCQEENPDLLLLDSKLAGFDGIRVVQLLRDDGYNNPIVVLAQAESEQERDRAIAAGCDDYIGKTTDGGCVDQMLKRHLQDASGIF</sequence>
<dbReference type="EMBL" id="JANUCT010000002">
    <property type="protein sequence ID" value="MCS3902314.1"/>
    <property type="molecule type" value="Genomic_DNA"/>
</dbReference>
<protein>
    <submittedName>
        <fullName evidence="8">DNA-binding response OmpR family regulator</fullName>
    </submittedName>
</protein>
<comment type="caution">
    <text evidence="8">The sequence shown here is derived from an EMBL/GenBank/DDBJ whole genome shotgun (WGS) entry which is preliminary data.</text>
</comment>
<proteinExistence type="predicted"/>
<dbReference type="Gene3D" id="3.40.50.2300">
    <property type="match status" value="1"/>
</dbReference>
<dbReference type="PANTHER" id="PTHR48111:SF1">
    <property type="entry name" value="TWO-COMPONENT RESPONSE REGULATOR ORR33"/>
    <property type="match status" value="1"/>
</dbReference>
<dbReference type="AlphaFoldDB" id="A0AAE3HHF2"/>
<dbReference type="CDD" id="cd00156">
    <property type="entry name" value="REC"/>
    <property type="match status" value="1"/>
</dbReference>
<dbReference type="SUPFAM" id="SSF52172">
    <property type="entry name" value="CheY-like"/>
    <property type="match status" value="1"/>
</dbReference>
<dbReference type="Pfam" id="PF00072">
    <property type="entry name" value="Response_reg"/>
    <property type="match status" value="1"/>
</dbReference>
<dbReference type="PANTHER" id="PTHR48111">
    <property type="entry name" value="REGULATOR OF RPOS"/>
    <property type="match status" value="1"/>
</dbReference>
<dbReference type="GO" id="GO:0000156">
    <property type="term" value="F:phosphorelay response regulator activity"/>
    <property type="evidence" value="ECO:0007669"/>
    <property type="project" value="TreeGrafter"/>
</dbReference>
<evidence type="ECO:0000256" key="3">
    <source>
        <dbReference type="ARBA" id="ARBA00023015"/>
    </source>
</evidence>
<reference evidence="8" key="1">
    <citation type="submission" date="2022-08" db="EMBL/GenBank/DDBJ databases">
        <title>Genomic Encyclopedia of Type Strains, Phase III (KMG-III): the genomes of soil and plant-associated and newly described type strains.</title>
        <authorList>
            <person name="Whitman W."/>
        </authorList>
    </citation>
    <scope>NUCLEOTIDE SEQUENCE</scope>
    <source>
        <strain evidence="8">HMT 1</strain>
    </source>
</reference>
<accession>A0AAE3HHF2</accession>
<evidence type="ECO:0000256" key="4">
    <source>
        <dbReference type="ARBA" id="ARBA00023125"/>
    </source>
</evidence>
<evidence type="ECO:0000313" key="9">
    <source>
        <dbReference type="Proteomes" id="UP001204445"/>
    </source>
</evidence>
<keyword evidence="5" id="KW-0804">Transcription</keyword>
<organism evidence="8 9">
    <name type="scientific">Methylohalomonas lacus</name>
    <dbReference type="NCBI Taxonomy" id="398773"/>
    <lineage>
        <taxon>Bacteria</taxon>
        <taxon>Pseudomonadati</taxon>
        <taxon>Pseudomonadota</taxon>
        <taxon>Gammaproteobacteria</taxon>
        <taxon>Methylohalomonadales</taxon>
        <taxon>Methylohalomonadaceae</taxon>
        <taxon>Methylohalomonas</taxon>
    </lineage>
</organism>
<evidence type="ECO:0000256" key="6">
    <source>
        <dbReference type="PROSITE-ProRule" id="PRU00169"/>
    </source>
</evidence>
<dbReference type="InterPro" id="IPR001789">
    <property type="entry name" value="Sig_transdc_resp-reg_receiver"/>
</dbReference>
<dbReference type="PROSITE" id="PS50110">
    <property type="entry name" value="RESPONSE_REGULATORY"/>
    <property type="match status" value="1"/>
</dbReference>
<evidence type="ECO:0000256" key="5">
    <source>
        <dbReference type="ARBA" id="ARBA00023163"/>
    </source>
</evidence>
<dbReference type="InterPro" id="IPR039420">
    <property type="entry name" value="WalR-like"/>
</dbReference>